<organism evidence="1 2">
    <name type="scientific">Arctium lappa</name>
    <name type="common">Greater burdock</name>
    <name type="synonym">Lappa major</name>
    <dbReference type="NCBI Taxonomy" id="4217"/>
    <lineage>
        <taxon>Eukaryota</taxon>
        <taxon>Viridiplantae</taxon>
        <taxon>Streptophyta</taxon>
        <taxon>Embryophyta</taxon>
        <taxon>Tracheophyta</taxon>
        <taxon>Spermatophyta</taxon>
        <taxon>Magnoliopsida</taxon>
        <taxon>eudicotyledons</taxon>
        <taxon>Gunneridae</taxon>
        <taxon>Pentapetalae</taxon>
        <taxon>asterids</taxon>
        <taxon>campanulids</taxon>
        <taxon>Asterales</taxon>
        <taxon>Asteraceae</taxon>
        <taxon>Carduoideae</taxon>
        <taxon>Cardueae</taxon>
        <taxon>Arctiinae</taxon>
        <taxon>Arctium</taxon>
    </lineage>
</organism>
<gene>
    <name evidence="1" type="ORF">L6452_34245</name>
</gene>
<accession>A0ACB8YJ92</accession>
<name>A0ACB8YJ92_ARCLA</name>
<reference evidence="2" key="1">
    <citation type="journal article" date="2022" name="Mol. Ecol. Resour.">
        <title>The genomes of chicory, endive, great burdock and yacon provide insights into Asteraceae palaeo-polyploidization history and plant inulin production.</title>
        <authorList>
            <person name="Fan W."/>
            <person name="Wang S."/>
            <person name="Wang H."/>
            <person name="Wang A."/>
            <person name="Jiang F."/>
            <person name="Liu H."/>
            <person name="Zhao H."/>
            <person name="Xu D."/>
            <person name="Zhang Y."/>
        </authorList>
    </citation>
    <scope>NUCLEOTIDE SEQUENCE [LARGE SCALE GENOMIC DNA]</scope>
    <source>
        <strain evidence="2">cv. Niubang</strain>
    </source>
</reference>
<evidence type="ECO:0000313" key="2">
    <source>
        <dbReference type="Proteomes" id="UP001055879"/>
    </source>
</evidence>
<dbReference type="Proteomes" id="UP001055879">
    <property type="component" value="Linkage Group LG12"/>
</dbReference>
<keyword evidence="2" id="KW-1185">Reference proteome</keyword>
<sequence length="85" mass="9364">MNSQDIAQKRELVGLLGGATAGIHLMIDAHFSINVLEYMAAGAIPIAGSKMDIVFPEEGKQTGFLVETIKEYYDAIFEDFKDVRI</sequence>
<protein>
    <submittedName>
        <fullName evidence="1">Uncharacterized protein</fullName>
    </submittedName>
</protein>
<comment type="caution">
    <text evidence="1">The sequence shown here is derived from an EMBL/GenBank/DDBJ whole genome shotgun (WGS) entry which is preliminary data.</text>
</comment>
<evidence type="ECO:0000313" key="1">
    <source>
        <dbReference type="EMBL" id="KAI3685014.1"/>
    </source>
</evidence>
<reference evidence="1 2" key="2">
    <citation type="journal article" date="2022" name="Mol. Ecol. Resour.">
        <title>The genomes of chicory, endive, great burdock and yacon provide insights into Asteraceae paleo-polyploidization history and plant inulin production.</title>
        <authorList>
            <person name="Fan W."/>
            <person name="Wang S."/>
            <person name="Wang H."/>
            <person name="Wang A."/>
            <person name="Jiang F."/>
            <person name="Liu H."/>
            <person name="Zhao H."/>
            <person name="Xu D."/>
            <person name="Zhang Y."/>
        </authorList>
    </citation>
    <scope>NUCLEOTIDE SEQUENCE [LARGE SCALE GENOMIC DNA]</scope>
    <source>
        <strain evidence="2">cv. Niubang</strain>
    </source>
</reference>
<proteinExistence type="predicted"/>
<dbReference type="EMBL" id="CM042058">
    <property type="protein sequence ID" value="KAI3685014.1"/>
    <property type="molecule type" value="Genomic_DNA"/>
</dbReference>